<dbReference type="EC" id="1.14.14.83" evidence="7"/>
<dbReference type="GO" id="GO:0102811">
    <property type="term" value="F:geraniol 10-hydroxylase activity"/>
    <property type="evidence" value="ECO:0007669"/>
    <property type="project" value="UniProtKB-EC"/>
</dbReference>
<protein>
    <submittedName>
        <fullName evidence="7">Geraniol 8-hydroxylase</fullName>
        <ecNumber evidence="7">1.14.14.83</ecNumber>
    </submittedName>
    <submittedName>
        <fullName evidence="8">Putative cytochrome P450</fullName>
    </submittedName>
</protein>
<dbReference type="Pfam" id="PF00067">
    <property type="entry name" value="p450"/>
    <property type="match status" value="1"/>
</dbReference>
<reference evidence="8" key="2">
    <citation type="submission" date="2017-02" db="EMBL/GenBank/DDBJ databases">
        <title>Sunflower complete genome.</title>
        <authorList>
            <person name="Langlade N."/>
            <person name="Munos S."/>
        </authorList>
    </citation>
    <scope>NUCLEOTIDE SEQUENCE [LARGE SCALE GENOMIC DNA]</scope>
    <source>
        <tissue evidence="8">Leaves</tissue>
    </source>
</reference>
<proteinExistence type="inferred from homology"/>
<dbReference type="InterPro" id="IPR036396">
    <property type="entry name" value="Cyt_P450_sf"/>
</dbReference>
<keyword evidence="4 7" id="KW-0560">Oxidoreductase</keyword>
<dbReference type="InterPro" id="IPR001128">
    <property type="entry name" value="Cyt_P450"/>
</dbReference>
<evidence type="ECO:0000256" key="1">
    <source>
        <dbReference type="ARBA" id="ARBA00010617"/>
    </source>
</evidence>
<evidence type="ECO:0000313" key="8">
    <source>
        <dbReference type="EMBL" id="OTG30743.1"/>
    </source>
</evidence>
<evidence type="ECO:0000313" key="7">
    <source>
        <dbReference type="EMBL" id="KAF5813890.1"/>
    </source>
</evidence>
<reference evidence="7 9" key="1">
    <citation type="journal article" date="2017" name="Nature">
        <title>The sunflower genome provides insights into oil metabolism, flowering and Asterid evolution.</title>
        <authorList>
            <person name="Badouin H."/>
            <person name="Gouzy J."/>
            <person name="Grassa C.J."/>
            <person name="Murat F."/>
            <person name="Staton S.E."/>
            <person name="Cottret L."/>
            <person name="Lelandais-Briere C."/>
            <person name="Owens G.L."/>
            <person name="Carrere S."/>
            <person name="Mayjonade B."/>
            <person name="Legrand L."/>
            <person name="Gill N."/>
            <person name="Kane N.C."/>
            <person name="Bowers J.E."/>
            <person name="Hubner S."/>
            <person name="Bellec A."/>
            <person name="Berard A."/>
            <person name="Berges H."/>
            <person name="Blanchet N."/>
            <person name="Boniface M.C."/>
            <person name="Brunel D."/>
            <person name="Catrice O."/>
            <person name="Chaidir N."/>
            <person name="Claudel C."/>
            <person name="Donnadieu C."/>
            <person name="Faraut T."/>
            <person name="Fievet G."/>
            <person name="Helmstetter N."/>
            <person name="King M."/>
            <person name="Knapp S.J."/>
            <person name="Lai Z."/>
            <person name="Le Paslier M.C."/>
            <person name="Lippi Y."/>
            <person name="Lorenzon L."/>
            <person name="Mandel J.R."/>
            <person name="Marage G."/>
            <person name="Marchand G."/>
            <person name="Marquand E."/>
            <person name="Bret-Mestries E."/>
            <person name="Morien E."/>
            <person name="Nambeesan S."/>
            <person name="Nguyen T."/>
            <person name="Pegot-Espagnet P."/>
            <person name="Pouilly N."/>
            <person name="Raftis F."/>
            <person name="Sallet E."/>
            <person name="Schiex T."/>
            <person name="Thomas J."/>
            <person name="Vandecasteele C."/>
            <person name="Vares D."/>
            <person name="Vear F."/>
            <person name="Vautrin S."/>
            <person name="Crespi M."/>
            <person name="Mangin B."/>
            <person name="Burke J.M."/>
            <person name="Salse J."/>
            <person name="Munos S."/>
            <person name="Vincourt P."/>
            <person name="Rieseberg L.H."/>
            <person name="Langlade N.B."/>
        </authorList>
    </citation>
    <scope>NUCLEOTIDE SEQUENCE [LARGE SCALE GENOMIC DNA]</scope>
    <source>
        <strain evidence="9">cv. SF193</strain>
        <tissue evidence="7">Leaves</tissue>
    </source>
</reference>
<dbReference type="InParanoid" id="A0A251V643"/>
<evidence type="ECO:0000256" key="3">
    <source>
        <dbReference type="ARBA" id="ARBA00022723"/>
    </source>
</evidence>
<keyword evidence="3" id="KW-0479">Metal-binding</keyword>
<dbReference type="GO" id="GO:0020037">
    <property type="term" value="F:heme binding"/>
    <property type="evidence" value="ECO:0007669"/>
    <property type="project" value="InterPro"/>
</dbReference>
<dbReference type="PANTHER" id="PTHR47950:SF4">
    <property type="entry name" value="GERANIOL 8-HYDROXYLASE-LIKE"/>
    <property type="match status" value="1"/>
</dbReference>
<dbReference type="EMBL" id="MNCJ02000318">
    <property type="protein sequence ID" value="KAF5813890.1"/>
    <property type="molecule type" value="Genomic_DNA"/>
</dbReference>
<keyword evidence="5" id="KW-0408">Iron</keyword>
<evidence type="ECO:0000256" key="2">
    <source>
        <dbReference type="ARBA" id="ARBA00022617"/>
    </source>
</evidence>
<dbReference type="EMBL" id="CM007892">
    <property type="protein sequence ID" value="OTG30743.1"/>
    <property type="molecule type" value="Genomic_DNA"/>
</dbReference>
<dbReference type="PANTHER" id="PTHR47950">
    <property type="entry name" value="CYTOCHROME P450, FAMILY 76, SUBFAMILY C, POLYPEPTIDE 5-RELATED"/>
    <property type="match status" value="1"/>
</dbReference>
<keyword evidence="2" id="KW-0349">Heme</keyword>
<evidence type="ECO:0000256" key="5">
    <source>
        <dbReference type="ARBA" id="ARBA00023004"/>
    </source>
</evidence>
<keyword evidence="9" id="KW-1185">Reference proteome</keyword>
<evidence type="ECO:0000256" key="6">
    <source>
        <dbReference type="ARBA" id="ARBA00023033"/>
    </source>
</evidence>
<comment type="similarity">
    <text evidence="1">Belongs to the cytochrome P450 family.</text>
</comment>
<organism evidence="8 9">
    <name type="scientific">Helianthus annuus</name>
    <name type="common">Common sunflower</name>
    <dbReference type="NCBI Taxonomy" id="4232"/>
    <lineage>
        <taxon>Eukaryota</taxon>
        <taxon>Viridiplantae</taxon>
        <taxon>Streptophyta</taxon>
        <taxon>Embryophyta</taxon>
        <taxon>Tracheophyta</taxon>
        <taxon>Spermatophyta</taxon>
        <taxon>Magnoliopsida</taxon>
        <taxon>eudicotyledons</taxon>
        <taxon>Gunneridae</taxon>
        <taxon>Pentapetalae</taxon>
        <taxon>asterids</taxon>
        <taxon>campanulids</taxon>
        <taxon>Asterales</taxon>
        <taxon>Asteraceae</taxon>
        <taxon>Asteroideae</taxon>
        <taxon>Heliantheae alliance</taxon>
        <taxon>Heliantheae</taxon>
        <taxon>Helianthus</taxon>
    </lineage>
</organism>
<dbReference type="Gene3D" id="1.10.630.10">
    <property type="entry name" value="Cytochrome P450"/>
    <property type="match status" value="1"/>
</dbReference>
<dbReference type="SUPFAM" id="SSF48264">
    <property type="entry name" value="Cytochrome P450"/>
    <property type="match status" value="1"/>
</dbReference>
<dbReference type="STRING" id="4232.A0A251V643"/>
<dbReference type="AlphaFoldDB" id="A0A251V643"/>
<keyword evidence="6" id="KW-0503">Monooxygenase</keyword>
<evidence type="ECO:0000256" key="4">
    <source>
        <dbReference type="ARBA" id="ARBA00023002"/>
    </source>
</evidence>
<gene>
    <name evidence="8" type="ORF">HannXRQ_Chr03g0067851</name>
    <name evidence="7" type="ORF">HanXRQr2_Chr03g0104081</name>
</gene>
<reference evidence="7" key="3">
    <citation type="submission" date="2020-06" db="EMBL/GenBank/DDBJ databases">
        <title>Helianthus annuus Genome sequencing and assembly Release 2.</title>
        <authorList>
            <person name="Gouzy J."/>
            <person name="Langlade N."/>
            <person name="Munos S."/>
        </authorList>
    </citation>
    <scope>NUCLEOTIDE SEQUENCE</scope>
    <source>
        <tissue evidence="7">Leaves</tissue>
    </source>
</reference>
<evidence type="ECO:0000313" key="9">
    <source>
        <dbReference type="Proteomes" id="UP000215914"/>
    </source>
</evidence>
<name>A0A251V643_HELAN</name>
<dbReference type="Gramene" id="mRNA:HanXRQr2_Chr03g0104081">
    <property type="protein sequence ID" value="CDS:HanXRQr2_Chr03g0104081.1"/>
    <property type="gene ID" value="HanXRQr2_Chr03g0104081"/>
</dbReference>
<dbReference type="GO" id="GO:0005506">
    <property type="term" value="F:iron ion binding"/>
    <property type="evidence" value="ECO:0007669"/>
    <property type="project" value="InterPro"/>
</dbReference>
<accession>A0A251V643</accession>
<dbReference type="Proteomes" id="UP000215914">
    <property type="component" value="Chromosome 3"/>
</dbReference>
<sequence>MYCERDVTNLRLHPPAPLLIPRNVEKQVKLYDNNIRKGTQVLVNAWAIGQDPTIWEYSKEFKPEIFLICQIDVRVQDFELIPFGSRRRCWFSSVLNIMENMKTYTCHRRQQWRIQ</sequence>